<reference evidence="1 2" key="1">
    <citation type="journal article" date="2019" name="Nat. Ecol. Evol.">
        <title>Megaphylogeny resolves global patterns of mushroom evolution.</title>
        <authorList>
            <person name="Varga T."/>
            <person name="Krizsan K."/>
            <person name="Foldi C."/>
            <person name="Dima B."/>
            <person name="Sanchez-Garcia M."/>
            <person name="Sanchez-Ramirez S."/>
            <person name="Szollosi G.J."/>
            <person name="Szarkandi J.G."/>
            <person name="Papp V."/>
            <person name="Albert L."/>
            <person name="Andreopoulos W."/>
            <person name="Angelini C."/>
            <person name="Antonin V."/>
            <person name="Barry K.W."/>
            <person name="Bougher N.L."/>
            <person name="Buchanan P."/>
            <person name="Buyck B."/>
            <person name="Bense V."/>
            <person name="Catcheside P."/>
            <person name="Chovatia M."/>
            <person name="Cooper J."/>
            <person name="Damon W."/>
            <person name="Desjardin D."/>
            <person name="Finy P."/>
            <person name="Geml J."/>
            <person name="Haridas S."/>
            <person name="Hughes K."/>
            <person name="Justo A."/>
            <person name="Karasinski D."/>
            <person name="Kautmanova I."/>
            <person name="Kiss B."/>
            <person name="Kocsube S."/>
            <person name="Kotiranta H."/>
            <person name="LaButti K.M."/>
            <person name="Lechner B.E."/>
            <person name="Liimatainen K."/>
            <person name="Lipzen A."/>
            <person name="Lukacs Z."/>
            <person name="Mihaltcheva S."/>
            <person name="Morgado L.N."/>
            <person name="Niskanen T."/>
            <person name="Noordeloos M.E."/>
            <person name="Ohm R.A."/>
            <person name="Ortiz-Santana B."/>
            <person name="Ovrebo C."/>
            <person name="Racz N."/>
            <person name="Riley R."/>
            <person name="Savchenko A."/>
            <person name="Shiryaev A."/>
            <person name="Soop K."/>
            <person name="Spirin V."/>
            <person name="Szebenyi C."/>
            <person name="Tomsovsky M."/>
            <person name="Tulloss R.E."/>
            <person name="Uehling J."/>
            <person name="Grigoriev I.V."/>
            <person name="Vagvolgyi C."/>
            <person name="Papp T."/>
            <person name="Martin F.M."/>
            <person name="Miettinen O."/>
            <person name="Hibbett D.S."/>
            <person name="Nagy L.G."/>
        </authorList>
    </citation>
    <scope>NUCLEOTIDE SEQUENCE [LARGE SCALE GENOMIC DNA]</scope>
    <source>
        <strain evidence="1 2">CBS 962.96</strain>
    </source>
</reference>
<accession>A0A4V4HB56</accession>
<dbReference type="Pfam" id="PF20414">
    <property type="entry name" value="DUF6698"/>
    <property type="match status" value="1"/>
</dbReference>
<gene>
    <name evidence="1" type="ORF">K435DRAFT_700808</name>
</gene>
<dbReference type="InterPro" id="IPR046521">
    <property type="entry name" value="DUF6698"/>
</dbReference>
<organism evidence="1 2">
    <name type="scientific">Dendrothele bispora (strain CBS 962.96)</name>
    <dbReference type="NCBI Taxonomy" id="1314807"/>
    <lineage>
        <taxon>Eukaryota</taxon>
        <taxon>Fungi</taxon>
        <taxon>Dikarya</taxon>
        <taxon>Basidiomycota</taxon>
        <taxon>Agaricomycotina</taxon>
        <taxon>Agaricomycetes</taxon>
        <taxon>Agaricomycetidae</taxon>
        <taxon>Agaricales</taxon>
        <taxon>Agaricales incertae sedis</taxon>
        <taxon>Dendrothele</taxon>
    </lineage>
</organism>
<dbReference type="AlphaFoldDB" id="A0A4V4HB56"/>
<keyword evidence="2" id="KW-1185">Reference proteome</keyword>
<evidence type="ECO:0000313" key="1">
    <source>
        <dbReference type="EMBL" id="THU78095.1"/>
    </source>
</evidence>
<feature type="non-terminal residue" evidence="1">
    <location>
        <position position="1"/>
    </location>
</feature>
<evidence type="ECO:0000313" key="2">
    <source>
        <dbReference type="Proteomes" id="UP000297245"/>
    </source>
</evidence>
<proteinExistence type="predicted"/>
<dbReference type="OrthoDB" id="3064116at2759"/>
<sequence>LEAQASQARSADTKLLKPKILSYMLEEPLTGNLNPLLSEKNKSERGFNHPYTAALLCPRKYPDSFFRITRKMKDGIIKVDNTSFPFFCWDRAQYDEEDMWKGLFRNETLIRVYSYLPRLRFS</sequence>
<dbReference type="Proteomes" id="UP000297245">
    <property type="component" value="Unassembled WGS sequence"/>
</dbReference>
<dbReference type="EMBL" id="ML180263">
    <property type="protein sequence ID" value="THU78095.1"/>
    <property type="molecule type" value="Genomic_DNA"/>
</dbReference>
<protein>
    <submittedName>
        <fullName evidence="1">Uncharacterized protein</fullName>
    </submittedName>
</protein>
<name>A0A4V4HB56_DENBC</name>